<dbReference type="PANTHER" id="PTHR38453">
    <property type="entry name" value="CYTOPLASMIC PROTEIN-RELATED"/>
    <property type="match status" value="1"/>
</dbReference>
<evidence type="ECO:0000313" key="2">
    <source>
        <dbReference type="Proteomes" id="UP000199670"/>
    </source>
</evidence>
<evidence type="ECO:0000313" key="1">
    <source>
        <dbReference type="EMBL" id="SCC07342.1"/>
    </source>
</evidence>
<dbReference type="AlphaFoldDB" id="A0A1C4BKY6"/>
<dbReference type="PANTHER" id="PTHR38453:SF3">
    <property type="entry name" value="CYTOPLASMIC PROTEIN"/>
    <property type="match status" value="1"/>
</dbReference>
<dbReference type="RefSeq" id="WP_091348221.1">
    <property type="nucleotide sequence ID" value="NZ_FMAQ01000005.1"/>
</dbReference>
<dbReference type="Proteomes" id="UP000199670">
    <property type="component" value="Unassembled WGS sequence"/>
</dbReference>
<dbReference type="STRING" id="1798182.GA0061081_1058"/>
<name>A0A1C4BKY6_9GAMM</name>
<gene>
    <name evidence="1" type="ORF">GA0061081_1058</name>
</gene>
<organism evidence="1 2">
    <name type="scientific">Gilliamella bombicola</name>
    <dbReference type="NCBI Taxonomy" id="1798182"/>
    <lineage>
        <taxon>Bacteria</taxon>
        <taxon>Pseudomonadati</taxon>
        <taxon>Pseudomonadota</taxon>
        <taxon>Gammaproteobacteria</taxon>
        <taxon>Orbales</taxon>
        <taxon>Orbaceae</taxon>
        <taxon>Gilliamella</taxon>
    </lineage>
</organism>
<reference evidence="2" key="1">
    <citation type="submission" date="2016-08" db="EMBL/GenBank/DDBJ databases">
        <authorList>
            <person name="Varghese N."/>
            <person name="Submissions Spin"/>
        </authorList>
    </citation>
    <scope>NUCLEOTIDE SEQUENCE [LARGE SCALE GENOMIC DNA]</scope>
    <source>
        <strain evidence="2">R-53248</strain>
    </source>
</reference>
<sequence length="65" mass="7472">MFDSLAKAGKYLGQAAKLMIGIPDYDNYVQHMKLTHPEQTPMTYEEFFKERQEAKYSGKGGFKCC</sequence>
<dbReference type="InterPro" id="IPR007423">
    <property type="entry name" value="Sel_put"/>
</dbReference>
<protein>
    <submittedName>
        <fullName evidence="1">Uncharacterized short protein YbdD, DUF466 family</fullName>
    </submittedName>
</protein>
<dbReference type="EMBL" id="FMAQ01000005">
    <property type="protein sequence ID" value="SCC07342.1"/>
    <property type="molecule type" value="Genomic_DNA"/>
</dbReference>
<proteinExistence type="predicted"/>
<dbReference type="Pfam" id="PF04328">
    <property type="entry name" value="Sel_put"/>
    <property type="match status" value="1"/>
</dbReference>
<keyword evidence="2" id="KW-1185">Reference proteome</keyword>
<accession>A0A1C4BKY6</accession>
<dbReference type="OrthoDB" id="9814284at2"/>